<keyword evidence="2" id="KW-1185">Reference proteome</keyword>
<sequence>MAASRGHSPIFLGFPVGSAESKYPLQSICKALRFEKARAIDIPDSLYSGLQPNDMIPYSLNSGLQPSDMAIWAYHEATEQCSMQGTDETIREVADKVDRPHVFRPGPPGRGL</sequence>
<organism evidence="1 2">
    <name type="scientific">Paspalum notatum var. saurae</name>
    <dbReference type="NCBI Taxonomy" id="547442"/>
    <lineage>
        <taxon>Eukaryota</taxon>
        <taxon>Viridiplantae</taxon>
        <taxon>Streptophyta</taxon>
        <taxon>Embryophyta</taxon>
        <taxon>Tracheophyta</taxon>
        <taxon>Spermatophyta</taxon>
        <taxon>Magnoliopsida</taxon>
        <taxon>Liliopsida</taxon>
        <taxon>Poales</taxon>
        <taxon>Poaceae</taxon>
        <taxon>PACMAD clade</taxon>
        <taxon>Panicoideae</taxon>
        <taxon>Andropogonodae</taxon>
        <taxon>Paspaleae</taxon>
        <taxon>Paspalinae</taxon>
        <taxon>Paspalum</taxon>
    </lineage>
</organism>
<dbReference type="EMBL" id="CP144753">
    <property type="protein sequence ID" value="WVZ95376.1"/>
    <property type="molecule type" value="Genomic_DNA"/>
</dbReference>
<dbReference type="Proteomes" id="UP001341281">
    <property type="component" value="Chromosome 09"/>
</dbReference>
<accession>A0AAQ3XD18</accession>
<reference evidence="1 2" key="1">
    <citation type="submission" date="2024-02" db="EMBL/GenBank/DDBJ databases">
        <title>High-quality chromosome-scale genome assembly of Pensacola bahiagrass (Paspalum notatum Flugge var. saurae).</title>
        <authorList>
            <person name="Vega J.M."/>
            <person name="Podio M."/>
            <person name="Orjuela J."/>
            <person name="Siena L.A."/>
            <person name="Pessino S.C."/>
            <person name="Combes M.C."/>
            <person name="Mariac C."/>
            <person name="Albertini E."/>
            <person name="Pupilli F."/>
            <person name="Ortiz J.P.A."/>
            <person name="Leblanc O."/>
        </authorList>
    </citation>
    <scope>NUCLEOTIDE SEQUENCE [LARGE SCALE GENOMIC DNA]</scope>
    <source>
        <strain evidence="1">R1</strain>
        <tissue evidence="1">Leaf</tissue>
    </source>
</reference>
<proteinExistence type="predicted"/>
<gene>
    <name evidence="1" type="ORF">U9M48_041148</name>
</gene>
<evidence type="ECO:0000313" key="1">
    <source>
        <dbReference type="EMBL" id="WVZ95376.1"/>
    </source>
</evidence>
<protein>
    <submittedName>
        <fullName evidence="1">Uncharacterized protein</fullName>
    </submittedName>
</protein>
<evidence type="ECO:0000313" key="2">
    <source>
        <dbReference type="Proteomes" id="UP001341281"/>
    </source>
</evidence>
<name>A0AAQ3XD18_PASNO</name>
<dbReference type="AlphaFoldDB" id="A0AAQ3XD18"/>